<evidence type="ECO:0000313" key="2">
    <source>
        <dbReference type="Proteomes" id="UP000232196"/>
    </source>
</evidence>
<keyword evidence="2" id="KW-1185">Reference proteome</keyword>
<name>A0A2M9XFY1_9LEPT</name>
<accession>A0A2M9XFY1</accession>
<sequence>MNFSFRIFPFLFLFVMLFATCKKEEPKREDGLKQEDSFESLEDLTNQEVKDFVGTYNVHGFDDDFIKVFAPGSGLKWHSIYQCGKMESNGKIFRIRITNNDKDLVFDVKRKDQYTFVFKINGKTLDVKHYGPGSLDKIIWTDLSGREWKSSAGRIKDDVDYYEECIENYLGVWKSGG</sequence>
<protein>
    <submittedName>
        <fullName evidence="1">Uncharacterized protein</fullName>
    </submittedName>
</protein>
<dbReference type="EMBL" id="NPDN01000002">
    <property type="protein sequence ID" value="PJZ26539.1"/>
    <property type="molecule type" value="Genomic_DNA"/>
</dbReference>
<dbReference type="AlphaFoldDB" id="A0A2M9XFY1"/>
<organism evidence="1 2">
    <name type="scientific">Leptospira hartskeerlii</name>
    <dbReference type="NCBI Taxonomy" id="2023177"/>
    <lineage>
        <taxon>Bacteria</taxon>
        <taxon>Pseudomonadati</taxon>
        <taxon>Spirochaetota</taxon>
        <taxon>Spirochaetia</taxon>
        <taxon>Leptospirales</taxon>
        <taxon>Leptospiraceae</taxon>
        <taxon>Leptospira</taxon>
    </lineage>
</organism>
<reference evidence="1 2" key="1">
    <citation type="submission" date="2017-07" db="EMBL/GenBank/DDBJ databases">
        <title>Leptospira spp. isolated from tropical soils.</title>
        <authorList>
            <person name="Thibeaux R."/>
            <person name="Iraola G."/>
            <person name="Ferres I."/>
            <person name="Bierque E."/>
            <person name="Girault D."/>
            <person name="Soupe-Gilbert M.-E."/>
            <person name="Picardeau M."/>
            <person name="Goarant C."/>
        </authorList>
    </citation>
    <scope>NUCLEOTIDE SEQUENCE [LARGE SCALE GENOMIC DNA]</scope>
    <source>
        <strain evidence="1 2">MCA1-C-A1</strain>
    </source>
</reference>
<comment type="caution">
    <text evidence="1">The sequence shown here is derived from an EMBL/GenBank/DDBJ whole genome shotgun (WGS) entry which is preliminary data.</text>
</comment>
<evidence type="ECO:0000313" key="1">
    <source>
        <dbReference type="EMBL" id="PJZ26539.1"/>
    </source>
</evidence>
<dbReference type="Proteomes" id="UP000232196">
    <property type="component" value="Unassembled WGS sequence"/>
</dbReference>
<gene>
    <name evidence="1" type="ORF">CH357_03315</name>
</gene>
<proteinExistence type="predicted"/>